<dbReference type="Pfam" id="PF13328">
    <property type="entry name" value="HD_4"/>
    <property type="match status" value="1"/>
</dbReference>
<dbReference type="OrthoDB" id="9802385at2"/>
<dbReference type="SUPFAM" id="SSF109604">
    <property type="entry name" value="HD-domain/PDEase-like"/>
    <property type="match status" value="1"/>
</dbReference>
<dbReference type="Gene3D" id="1.10.3210.10">
    <property type="entry name" value="Hypothetical protein af1432"/>
    <property type="match status" value="1"/>
</dbReference>
<evidence type="ECO:0000259" key="1">
    <source>
        <dbReference type="SMART" id="SM00471"/>
    </source>
</evidence>
<dbReference type="PANTHER" id="PTHR46246:SF1">
    <property type="entry name" value="GUANOSINE-3',5'-BIS(DIPHOSPHATE) 3'-PYROPHOSPHOHYDROLASE MESH1"/>
    <property type="match status" value="1"/>
</dbReference>
<dbReference type="InterPro" id="IPR052194">
    <property type="entry name" value="MESH1"/>
</dbReference>
<sequence length="184" mass="20853">MLSDEASSFSIVIQALSYAAEKHRHQRRKGSDHAPYINHLIDVLDLLWRVGGERDPAVLAAGVLHDVVEDTGTPPAEIEARFGKRIRDLVMEVTDDKTLPQAERKRLQETHAPMLSRDARVIKLADKISNVRDLHRYPPEGWPLERRNEYEAWAKRVVDALRGANPALEAEFDRVLEQGHPSGE</sequence>
<dbReference type="GO" id="GO:0008893">
    <property type="term" value="F:guanosine-3',5'-bis(diphosphate) 3'-diphosphatase activity"/>
    <property type="evidence" value="ECO:0007669"/>
    <property type="project" value="TreeGrafter"/>
</dbReference>
<organism evidence="2 3">
    <name type="scientific">Anaerolinea thermolimosa</name>
    <dbReference type="NCBI Taxonomy" id="229919"/>
    <lineage>
        <taxon>Bacteria</taxon>
        <taxon>Bacillati</taxon>
        <taxon>Chloroflexota</taxon>
        <taxon>Anaerolineae</taxon>
        <taxon>Anaerolineales</taxon>
        <taxon>Anaerolineaceae</taxon>
        <taxon>Anaerolinea</taxon>
    </lineage>
</organism>
<dbReference type="STRING" id="229919.GCA_001050195_02653"/>
<name>A0A3D1JLQ1_9CHLR</name>
<protein>
    <submittedName>
        <fullName evidence="2">Bifunctional (P)ppGpp synthetase/guanosine-3',5'-bis(Diphosphate) 3'-pyrophosphohydrolase</fullName>
    </submittedName>
</protein>
<dbReference type="EMBL" id="DPBP01000047">
    <property type="protein sequence ID" value="HCE18586.1"/>
    <property type="molecule type" value="Genomic_DNA"/>
</dbReference>
<evidence type="ECO:0000313" key="2">
    <source>
        <dbReference type="EMBL" id="HCE18586.1"/>
    </source>
</evidence>
<evidence type="ECO:0000313" key="3">
    <source>
        <dbReference type="Proteomes" id="UP000264141"/>
    </source>
</evidence>
<reference evidence="2 3" key="1">
    <citation type="journal article" date="2018" name="Nat. Biotechnol.">
        <title>A standardized bacterial taxonomy based on genome phylogeny substantially revises the tree of life.</title>
        <authorList>
            <person name="Parks D.H."/>
            <person name="Chuvochina M."/>
            <person name="Waite D.W."/>
            <person name="Rinke C."/>
            <person name="Skarshewski A."/>
            <person name="Chaumeil P.A."/>
            <person name="Hugenholtz P."/>
        </authorList>
    </citation>
    <scope>NUCLEOTIDE SEQUENCE [LARGE SCALE GENOMIC DNA]</scope>
    <source>
        <strain evidence="2">UBA8781</strain>
    </source>
</reference>
<dbReference type="InterPro" id="IPR003607">
    <property type="entry name" value="HD/PDEase_dom"/>
</dbReference>
<dbReference type="Proteomes" id="UP000264141">
    <property type="component" value="Unassembled WGS sequence"/>
</dbReference>
<dbReference type="AlphaFoldDB" id="A0A3D1JLQ1"/>
<proteinExistence type="predicted"/>
<keyword evidence="2" id="KW-0378">Hydrolase</keyword>
<gene>
    <name evidence="2" type="ORF">DEQ80_12075</name>
</gene>
<accession>A0A3D1JLQ1</accession>
<dbReference type="SMART" id="SM00471">
    <property type="entry name" value="HDc"/>
    <property type="match status" value="1"/>
</dbReference>
<dbReference type="RefSeq" id="WP_062194708.1">
    <property type="nucleotide sequence ID" value="NZ_DF967965.1"/>
</dbReference>
<dbReference type="PANTHER" id="PTHR46246">
    <property type="entry name" value="GUANOSINE-3',5'-BIS(DIPHOSPHATE) 3'-PYROPHOSPHOHYDROLASE MESH1"/>
    <property type="match status" value="1"/>
</dbReference>
<feature type="domain" description="HD/PDEase" evidence="1">
    <location>
        <begin position="32"/>
        <end position="140"/>
    </location>
</feature>
<comment type="caution">
    <text evidence="2">The sequence shown here is derived from an EMBL/GenBank/DDBJ whole genome shotgun (WGS) entry which is preliminary data.</text>
</comment>